<evidence type="ECO:0000256" key="3">
    <source>
        <dbReference type="PIRSR" id="PIRSR600407-1"/>
    </source>
</evidence>
<feature type="active site" description="Proton acceptor" evidence="3">
    <location>
        <position position="216"/>
    </location>
</feature>
<dbReference type="PANTHER" id="PTHR11782:SF127">
    <property type="entry name" value="NTPASE, ISOFORM F"/>
    <property type="match status" value="1"/>
</dbReference>
<feature type="transmembrane region" description="Helical" evidence="6">
    <location>
        <begin position="17"/>
        <end position="36"/>
    </location>
</feature>
<evidence type="ECO:0000256" key="6">
    <source>
        <dbReference type="SAM" id="Phobius"/>
    </source>
</evidence>
<feature type="binding site" evidence="4">
    <location>
        <begin position="245"/>
        <end position="249"/>
    </location>
    <ligand>
        <name>ATP</name>
        <dbReference type="ChEBI" id="CHEBI:30616"/>
    </ligand>
</feature>
<dbReference type="CDD" id="cd24046">
    <property type="entry name" value="ASKHA_NBD_NTPDase5-like"/>
    <property type="match status" value="1"/>
</dbReference>
<evidence type="ECO:0000256" key="5">
    <source>
        <dbReference type="RuleBase" id="RU003833"/>
    </source>
</evidence>
<dbReference type="AlphaFoldDB" id="A0A8W8HW04"/>
<evidence type="ECO:0000256" key="4">
    <source>
        <dbReference type="PIRSR" id="PIRSR600407-2"/>
    </source>
</evidence>
<evidence type="ECO:0008006" key="9">
    <source>
        <dbReference type="Google" id="ProtNLM"/>
    </source>
</evidence>
<reference evidence="7" key="1">
    <citation type="submission" date="2022-08" db="UniProtKB">
        <authorList>
            <consortium name="EnsemblMetazoa"/>
        </authorList>
    </citation>
    <scope>IDENTIFICATION</scope>
    <source>
        <strain evidence="7">05x7-T-G4-1.051#20</strain>
    </source>
</reference>
<name>A0A8W8HW04_MAGGI</name>
<protein>
    <recommendedName>
        <fullName evidence="9">Ectonucleoside triphosphate diphosphohydrolase 5</fullName>
    </recommendedName>
</protein>
<proteinExistence type="inferred from homology"/>
<evidence type="ECO:0000256" key="1">
    <source>
        <dbReference type="ARBA" id="ARBA00009283"/>
    </source>
</evidence>
<accession>A0A8W8HW04</accession>
<organism evidence="7 8">
    <name type="scientific">Magallana gigas</name>
    <name type="common">Pacific oyster</name>
    <name type="synonym">Crassostrea gigas</name>
    <dbReference type="NCBI Taxonomy" id="29159"/>
    <lineage>
        <taxon>Eukaryota</taxon>
        <taxon>Metazoa</taxon>
        <taxon>Spiralia</taxon>
        <taxon>Lophotrochozoa</taxon>
        <taxon>Mollusca</taxon>
        <taxon>Bivalvia</taxon>
        <taxon>Autobranchia</taxon>
        <taxon>Pteriomorphia</taxon>
        <taxon>Ostreida</taxon>
        <taxon>Ostreoidea</taxon>
        <taxon>Ostreidae</taxon>
        <taxon>Magallana</taxon>
    </lineage>
</organism>
<sequence>MLNSTPRLSMYQLRGRVGGFLILVFAVALIIVVAGYDDFRHRFVSKSIFKDKKNPYVFNGEATLNVRNENLRGSNGFAQSITSSPGLPSKNDKDVYAIVFDAGSTGSRVHVFKFRILPDGLLRLDKELFKTTKPGLSAYASDPRMGAESLRPMVIEALAFVPKAKQRSTPITLKATAGLRLLSEGVADNILNEVTQMFREYPFPLGDISIMDGIDEGIFSWITLNYILGTLTSGNKTVAALDLGGGSTQITFVPQHRETVKAVPKNFTSKITLFNRSYKLYTHSYLGQGLMSARFSLLSDNRNPADVLNTTILTSPCLPNNFSGKFRFGSHKYQVGSLTNGSSFSACLKDAVNFVDKNMVDIKELSNADIYIFSYFFDRAKDAGIIGRTGGQMTVKDFKRAARHYFSNPLLDHPYLGMDLTYIYALLHDGYHIRSNKGMEVIKRVKQTEISWALGSAFHLLSSMGLAR</sequence>
<comment type="similarity">
    <text evidence="1 5">Belongs to the GDA1/CD39 NTPase family.</text>
</comment>
<dbReference type="InterPro" id="IPR000407">
    <property type="entry name" value="GDA1_CD39_NTPase"/>
</dbReference>
<dbReference type="Proteomes" id="UP000005408">
    <property type="component" value="Unassembled WGS sequence"/>
</dbReference>
<dbReference type="EnsemblMetazoa" id="G11351.9">
    <property type="protein sequence ID" value="G11351.9:cds"/>
    <property type="gene ID" value="G11351"/>
</dbReference>
<evidence type="ECO:0000313" key="8">
    <source>
        <dbReference type="Proteomes" id="UP000005408"/>
    </source>
</evidence>
<dbReference type="Gene3D" id="3.30.420.40">
    <property type="match status" value="1"/>
</dbReference>
<keyword evidence="6" id="KW-1133">Transmembrane helix</keyword>
<dbReference type="Pfam" id="PF01150">
    <property type="entry name" value="GDA1_CD39"/>
    <property type="match status" value="1"/>
</dbReference>
<keyword evidence="8" id="KW-1185">Reference proteome</keyword>
<keyword evidence="4" id="KW-0547">Nucleotide-binding</keyword>
<dbReference type="GO" id="GO:0016787">
    <property type="term" value="F:hydrolase activity"/>
    <property type="evidence" value="ECO:0007669"/>
    <property type="project" value="UniProtKB-KW"/>
</dbReference>
<dbReference type="Gene3D" id="3.30.420.150">
    <property type="entry name" value="Exopolyphosphatase. Domain 2"/>
    <property type="match status" value="1"/>
</dbReference>
<dbReference type="PROSITE" id="PS01238">
    <property type="entry name" value="GDA1_CD39_NTPASE"/>
    <property type="match status" value="1"/>
</dbReference>
<keyword evidence="6" id="KW-0472">Membrane</keyword>
<dbReference type="PANTHER" id="PTHR11782">
    <property type="entry name" value="ADENOSINE/GUANOSINE DIPHOSPHATASE"/>
    <property type="match status" value="1"/>
</dbReference>
<keyword evidence="6" id="KW-0812">Transmembrane</keyword>
<keyword evidence="4" id="KW-0067">ATP-binding</keyword>
<evidence type="ECO:0000313" key="7">
    <source>
        <dbReference type="EnsemblMetazoa" id="G11351.8:cds"/>
    </source>
</evidence>
<dbReference type="EnsemblMetazoa" id="G11351.8">
    <property type="protein sequence ID" value="G11351.8:cds"/>
    <property type="gene ID" value="G11351"/>
</dbReference>
<evidence type="ECO:0000256" key="2">
    <source>
        <dbReference type="ARBA" id="ARBA00022801"/>
    </source>
</evidence>
<dbReference type="GO" id="GO:0005524">
    <property type="term" value="F:ATP binding"/>
    <property type="evidence" value="ECO:0007669"/>
    <property type="project" value="UniProtKB-KW"/>
</dbReference>
<keyword evidence="2 5" id="KW-0378">Hydrolase</keyword>